<evidence type="ECO:0000256" key="1">
    <source>
        <dbReference type="SAM" id="MobiDB-lite"/>
    </source>
</evidence>
<sequence length="191" mass="20662">MGESYQTSSTSMQMPDNDETNLNRGSDEALKLIKGTGGESVVTWSRVDLPGVQGYKTTITFNAESDSDRRTEVQYLPKEETSIEFEDGEDTVDHVKVEPFDIYGLRGSAEMDCVRCNNTSQSDPALPAPDVSEKGLAPTADLAPEKQGPTPTERSPTLDAGGYGPPRYYTRQSAPPSGNAVDPNGRAQIQL</sequence>
<organism evidence="2 3">
    <name type="scientific">Elysia chlorotica</name>
    <name type="common">Eastern emerald elysia</name>
    <name type="synonym">Sea slug</name>
    <dbReference type="NCBI Taxonomy" id="188477"/>
    <lineage>
        <taxon>Eukaryota</taxon>
        <taxon>Metazoa</taxon>
        <taxon>Spiralia</taxon>
        <taxon>Lophotrochozoa</taxon>
        <taxon>Mollusca</taxon>
        <taxon>Gastropoda</taxon>
        <taxon>Heterobranchia</taxon>
        <taxon>Euthyneura</taxon>
        <taxon>Panpulmonata</taxon>
        <taxon>Sacoglossa</taxon>
        <taxon>Placobranchoidea</taxon>
        <taxon>Plakobranchidae</taxon>
        <taxon>Elysia</taxon>
    </lineage>
</organism>
<feature type="region of interest" description="Disordered" evidence="1">
    <location>
        <begin position="1"/>
        <end position="27"/>
    </location>
</feature>
<name>A0A3S1BBL2_ELYCH</name>
<protein>
    <submittedName>
        <fullName evidence="2">Uncharacterized protein</fullName>
    </submittedName>
</protein>
<feature type="region of interest" description="Disordered" evidence="1">
    <location>
        <begin position="117"/>
        <end position="191"/>
    </location>
</feature>
<proteinExistence type="predicted"/>
<reference evidence="2 3" key="1">
    <citation type="submission" date="2019-01" db="EMBL/GenBank/DDBJ databases">
        <title>A draft genome assembly of the solar-powered sea slug Elysia chlorotica.</title>
        <authorList>
            <person name="Cai H."/>
            <person name="Li Q."/>
            <person name="Fang X."/>
            <person name="Li J."/>
            <person name="Curtis N.E."/>
            <person name="Altenburger A."/>
            <person name="Shibata T."/>
            <person name="Feng M."/>
            <person name="Maeda T."/>
            <person name="Schwartz J.A."/>
            <person name="Shigenobu S."/>
            <person name="Lundholm N."/>
            <person name="Nishiyama T."/>
            <person name="Yang H."/>
            <person name="Hasebe M."/>
            <person name="Li S."/>
            <person name="Pierce S.K."/>
            <person name="Wang J."/>
        </authorList>
    </citation>
    <scope>NUCLEOTIDE SEQUENCE [LARGE SCALE GENOMIC DNA]</scope>
    <source>
        <strain evidence="2">EC2010</strain>
        <tissue evidence="2">Whole organism of an adult</tissue>
    </source>
</reference>
<feature type="compositionally biased region" description="Polar residues" evidence="1">
    <location>
        <begin position="1"/>
        <end position="24"/>
    </location>
</feature>
<dbReference type="OrthoDB" id="10527166at2759"/>
<gene>
    <name evidence="2" type="ORF">EGW08_015465</name>
</gene>
<accession>A0A3S1BBL2</accession>
<evidence type="ECO:0000313" key="2">
    <source>
        <dbReference type="EMBL" id="RUS76788.1"/>
    </source>
</evidence>
<comment type="caution">
    <text evidence="2">The sequence shown here is derived from an EMBL/GenBank/DDBJ whole genome shotgun (WGS) entry which is preliminary data.</text>
</comment>
<evidence type="ECO:0000313" key="3">
    <source>
        <dbReference type="Proteomes" id="UP000271974"/>
    </source>
</evidence>
<dbReference type="AlphaFoldDB" id="A0A3S1BBL2"/>
<dbReference type="EMBL" id="RQTK01000636">
    <property type="protein sequence ID" value="RUS76788.1"/>
    <property type="molecule type" value="Genomic_DNA"/>
</dbReference>
<keyword evidence="3" id="KW-1185">Reference proteome</keyword>
<dbReference type="Proteomes" id="UP000271974">
    <property type="component" value="Unassembled WGS sequence"/>
</dbReference>